<evidence type="ECO:0000313" key="2">
    <source>
        <dbReference type="Proteomes" id="UP000239471"/>
    </source>
</evidence>
<dbReference type="AlphaFoldDB" id="A0A2T0BHG0"/>
<keyword evidence="2" id="KW-1185">Reference proteome</keyword>
<sequence>MNKKQLAVTLMLVGLMLVLVFAQKIFDNGFRQVALVDSNMGQLKNYTIDNKGISFSLPDKWASEEKDSNDYSVYKVEFKDSENNIMGYIELLKCNEDIRALAQKDINNMVLSHGKEKIEAYKSVNRNGIRVEYKTKVEKGYSFINTNYYIPIKDGTIGKCTFISKESNYKDNLRLVYDSIVDSVSLK</sequence>
<reference evidence="1 2" key="1">
    <citation type="submission" date="2018-03" db="EMBL/GenBank/DDBJ databases">
        <title>Genome sequence of Clostridium vincentii DSM 10228.</title>
        <authorList>
            <person name="Poehlein A."/>
            <person name="Daniel R."/>
        </authorList>
    </citation>
    <scope>NUCLEOTIDE SEQUENCE [LARGE SCALE GENOMIC DNA]</scope>
    <source>
        <strain evidence="1 2">DSM 10228</strain>
    </source>
</reference>
<gene>
    <name evidence="1" type="ORF">CLVI_10970</name>
</gene>
<evidence type="ECO:0008006" key="3">
    <source>
        <dbReference type="Google" id="ProtNLM"/>
    </source>
</evidence>
<evidence type="ECO:0000313" key="1">
    <source>
        <dbReference type="EMBL" id="PRR83298.1"/>
    </source>
</evidence>
<dbReference type="Proteomes" id="UP000239471">
    <property type="component" value="Unassembled WGS sequence"/>
</dbReference>
<organism evidence="1 2">
    <name type="scientific">Clostridium vincentii</name>
    <dbReference type="NCBI Taxonomy" id="52704"/>
    <lineage>
        <taxon>Bacteria</taxon>
        <taxon>Bacillati</taxon>
        <taxon>Bacillota</taxon>
        <taxon>Clostridia</taxon>
        <taxon>Eubacteriales</taxon>
        <taxon>Clostridiaceae</taxon>
        <taxon>Clostridium</taxon>
    </lineage>
</organism>
<protein>
    <recommendedName>
        <fullName evidence="3">PsbP C-terminal domain-containing protein</fullName>
    </recommendedName>
</protein>
<proteinExistence type="predicted"/>
<comment type="caution">
    <text evidence="1">The sequence shown here is derived from an EMBL/GenBank/DDBJ whole genome shotgun (WGS) entry which is preliminary data.</text>
</comment>
<dbReference type="OrthoDB" id="1904250at2"/>
<name>A0A2T0BHG0_9CLOT</name>
<dbReference type="RefSeq" id="WP_106059111.1">
    <property type="nucleotide sequence ID" value="NZ_PVXQ01000008.1"/>
</dbReference>
<dbReference type="EMBL" id="PVXQ01000008">
    <property type="protein sequence ID" value="PRR83298.1"/>
    <property type="molecule type" value="Genomic_DNA"/>
</dbReference>
<accession>A0A2T0BHG0</accession>